<reference evidence="1" key="1">
    <citation type="submission" date="2017-06" db="EMBL/GenBank/DDBJ databases">
        <title>Novel phages from South African skin metaviromes.</title>
        <authorList>
            <person name="van Zyl L.J."/>
            <person name="Abrahams Y."/>
            <person name="Stander E.A."/>
            <person name="Kirby B.M."/>
            <person name="Clavaud C."/>
            <person name="Farcet C."/>
            <person name="Breton L."/>
            <person name="Trindade M.I."/>
        </authorList>
    </citation>
    <scope>NUCLEOTIDE SEQUENCE</scope>
</reference>
<sequence length="89" mass="10353">MKLNLKIEINDEDLLEDVGFHREVNKDAKAASKIDSLNEMFGMVLVRLVNLRHETMEDPNNCSGKDIRKSIDDFIDNIKETIEDFKEEQ</sequence>
<organism evidence="1">
    <name type="scientific">uncultured Caudovirales phage</name>
    <dbReference type="NCBI Taxonomy" id="2100421"/>
    <lineage>
        <taxon>Viruses</taxon>
        <taxon>Duplodnaviria</taxon>
        <taxon>Heunggongvirae</taxon>
        <taxon>Uroviricota</taxon>
        <taxon>Caudoviricetes</taxon>
        <taxon>Peduoviridae</taxon>
        <taxon>Maltschvirus</taxon>
        <taxon>Maltschvirus maltsch</taxon>
    </lineage>
</organism>
<accession>A0A2H4J5J6</accession>
<evidence type="ECO:0000313" key="1">
    <source>
        <dbReference type="EMBL" id="ASN69293.1"/>
    </source>
</evidence>
<gene>
    <name evidence="1" type="ORF">9S3_41</name>
</gene>
<proteinExistence type="predicted"/>
<protein>
    <submittedName>
        <fullName evidence="1">Uncharacterized protein</fullName>
    </submittedName>
</protein>
<name>A0A2H4J5J6_9CAUD</name>
<dbReference type="EMBL" id="MF417888">
    <property type="protein sequence ID" value="ASN69293.1"/>
    <property type="molecule type" value="Genomic_DNA"/>
</dbReference>